<protein>
    <submittedName>
        <fullName evidence="2">Phosphotransferase</fullName>
    </submittedName>
</protein>
<reference evidence="3" key="1">
    <citation type="journal article" date="2019" name="Int. J. Syst. Evol. Microbiol.">
        <title>The Global Catalogue of Microorganisms (GCM) 10K type strain sequencing project: providing services to taxonomists for standard genome sequencing and annotation.</title>
        <authorList>
            <consortium name="The Broad Institute Genomics Platform"/>
            <consortium name="The Broad Institute Genome Sequencing Center for Infectious Disease"/>
            <person name="Wu L."/>
            <person name="Ma J."/>
        </authorList>
    </citation>
    <scope>NUCLEOTIDE SEQUENCE [LARGE SCALE GENOMIC DNA]</scope>
    <source>
        <strain evidence="3">CCM 8391</strain>
    </source>
</reference>
<dbReference type="SUPFAM" id="SSF56112">
    <property type="entry name" value="Protein kinase-like (PK-like)"/>
    <property type="match status" value="1"/>
</dbReference>
<evidence type="ECO:0000313" key="3">
    <source>
        <dbReference type="Proteomes" id="UP001596302"/>
    </source>
</evidence>
<gene>
    <name evidence="2" type="ORF">ACFQE5_20865</name>
</gene>
<dbReference type="RefSeq" id="WP_379587444.1">
    <property type="nucleotide sequence ID" value="NZ_JBHSQW010000044.1"/>
</dbReference>
<dbReference type="Gene3D" id="3.90.1200.10">
    <property type="match status" value="1"/>
</dbReference>
<keyword evidence="3" id="KW-1185">Reference proteome</keyword>
<dbReference type="Proteomes" id="UP001596302">
    <property type="component" value="Unassembled WGS sequence"/>
</dbReference>
<evidence type="ECO:0000313" key="2">
    <source>
        <dbReference type="EMBL" id="MFC5996664.1"/>
    </source>
</evidence>
<proteinExistence type="predicted"/>
<organism evidence="2 3">
    <name type="scientific">Pseudonocardia hispaniensis</name>
    <dbReference type="NCBI Taxonomy" id="904933"/>
    <lineage>
        <taxon>Bacteria</taxon>
        <taxon>Bacillati</taxon>
        <taxon>Actinomycetota</taxon>
        <taxon>Actinomycetes</taxon>
        <taxon>Pseudonocardiales</taxon>
        <taxon>Pseudonocardiaceae</taxon>
        <taxon>Pseudonocardia</taxon>
    </lineage>
</organism>
<comment type="caution">
    <text evidence="2">The sequence shown here is derived from an EMBL/GenBank/DDBJ whole genome shotgun (WGS) entry which is preliminary data.</text>
</comment>
<accession>A0ABW1J7P0</accession>
<dbReference type="InterPro" id="IPR002575">
    <property type="entry name" value="Aminoglycoside_PTrfase"/>
</dbReference>
<dbReference type="InterPro" id="IPR011009">
    <property type="entry name" value="Kinase-like_dom_sf"/>
</dbReference>
<dbReference type="EMBL" id="JBHSQW010000044">
    <property type="protein sequence ID" value="MFC5996664.1"/>
    <property type="molecule type" value="Genomic_DNA"/>
</dbReference>
<evidence type="ECO:0000259" key="1">
    <source>
        <dbReference type="Pfam" id="PF01636"/>
    </source>
</evidence>
<sequence>MSGSGPDRLPPDDVWLPVLARRLGGSVSVTGRGLLGGGYVAAAVQRVDLEVAGRTMSVVVKQAAAAEIAAMRAVAVVVDLRRPRLLAAGRDWLVLPYYAGEPLAEGPHVPAEVWTALARVHAHWLGKRPRGLLVIDAAWWRSLCRDRIRPAVVGAGERTGDRRCGEVAEALWAWADDPRIRLALGMVPRTLVHGDAHRGNILVDSEGAVLVDWGNARVAPAGVDLAVLRAQGAGDPATYQALFAELTGGPQRPDLAEVERWLSDVLAHVGYLGFAADHLGVARVAELAGTAEQALSQLGPAVADLRR</sequence>
<name>A0ABW1J7P0_9PSEU</name>
<feature type="domain" description="Aminoglycoside phosphotransferase" evidence="1">
    <location>
        <begin position="62"/>
        <end position="251"/>
    </location>
</feature>
<dbReference type="Pfam" id="PF01636">
    <property type="entry name" value="APH"/>
    <property type="match status" value="1"/>
</dbReference>